<evidence type="ECO:0000256" key="1">
    <source>
        <dbReference type="SAM" id="Phobius"/>
    </source>
</evidence>
<dbReference type="Gene3D" id="3.40.50.300">
    <property type="entry name" value="P-loop containing nucleotide triphosphate hydrolases"/>
    <property type="match status" value="1"/>
</dbReference>
<accession>A0AAW1USD9</accession>
<feature type="transmembrane region" description="Helical" evidence="1">
    <location>
        <begin position="107"/>
        <end position="131"/>
    </location>
</feature>
<evidence type="ECO:0000313" key="3">
    <source>
        <dbReference type="Proteomes" id="UP001431783"/>
    </source>
</evidence>
<dbReference type="EMBL" id="JARQZJ010000076">
    <property type="protein sequence ID" value="KAK9882449.1"/>
    <property type="molecule type" value="Genomic_DNA"/>
</dbReference>
<proteinExistence type="predicted"/>
<reference evidence="2 3" key="1">
    <citation type="submission" date="2023-03" db="EMBL/GenBank/DDBJ databases">
        <title>Genome insight into feeding habits of ladybird beetles.</title>
        <authorList>
            <person name="Li H.-S."/>
            <person name="Huang Y.-H."/>
            <person name="Pang H."/>
        </authorList>
    </citation>
    <scope>NUCLEOTIDE SEQUENCE [LARGE SCALE GENOMIC DNA]</scope>
    <source>
        <strain evidence="2">SYSU_2023b</strain>
        <tissue evidence="2">Whole body</tissue>
    </source>
</reference>
<dbReference type="AlphaFoldDB" id="A0AAW1USD9"/>
<evidence type="ECO:0000313" key="2">
    <source>
        <dbReference type="EMBL" id="KAK9882449.1"/>
    </source>
</evidence>
<name>A0AAW1USD9_9CUCU</name>
<sequence>MRKSEDLVLKCSYSYQQLIYQRNTGKYVMKSGIYNYTHHNILGKSESSGDELFIKELTEHDIDPLTSDSANSVQQLKIEKMQPQPMKIRTLQTRHLDRQNINYRDHIYSYLNILFVFLLLTIFISYSLTWFSTETEFLENLEHELSTKVLNQNIAIRTLYQSVKKLYEEGDTKILTCLVGPTGVGKTYSINILQKFVNYKIIHVFHSPDLPNLIKEHNTFSSHLLQDIVYSDHIIIILDDLKITDLEDVQSFIQIISQLQDINMLLISIFNIQNIDDNFNTFMNYEHLAIIKDNLESLFQHFYFAQFNELNEDVIKVWLRRELLSKNVSENNYDEIINKLLNSQDINSHGLKGISSKLMVELSGNT</sequence>
<keyword evidence="1" id="KW-0472">Membrane</keyword>
<evidence type="ECO:0008006" key="4">
    <source>
        <dbReference type="Google" id="ProtNLM"/>
    </source>
</evidence>
<dbReference type="SUPFAM" id="SSF52540">
    <property type="entry name" value="P-loop containing nucleoside triphosphate hydrolases"/>
    <property type="match status" value="1"/>
</dbReference>
<keyword evidence="3" id="KW-1185">Reference proteome</keyword>
<keyword evidence="1" id="KW-1133">Transmembrane helix</keyword>
<dbReference type="InterPro" id="IPR027417">
    <property type="entry name" value="P-loop_NTPase"/>
</dbReference>
<gene>
    <name evidence="2" type="ORF">WA026_021480</name>
</gene>
<keyword evidence="1" id="KW-0812">Transmembrane</keyword>
<protein>
    <recommendedName>
        <fullName evidence="4">ATPase AAA-type core domain-containing protein</fullName>
    </recommendedName>
</protein>
<organism evidence="2 3">
    <name type="scientific">Henosepilachna vigintioctopunctata</name>
    <dbReference type="NCBI Taxonomy" id="420089"/>
    <lineage>
        <taxon>Eukaryota</taxon>
        <taxon>Metazoa</taxon>
        <taxon>Ecdysozoa</taxon>
        <taxon>Arthropoda</taxon>
        <taxon>Hexapoda</taxon>
        <taxon>Insecta</taxon>
        <taxon>Pterygota</taxon>
        <taxon>Neoptera</taxon>
        <taxon>Endopterygota</taxon>
        <taxon>Coleoptera</taxon>
        <taxon>Polyphaga</taxon>
        <taxon>Cucujiformia</taxon>
        <taxon>Coccinelloidea</taxon>
        <taxon>Coccinellidae</taxon>
        <taxon>Epilachninae</taxon>
        <taxon>Epilachnini</taxon>
        <taxon>Henosepilachna</taxon>
    </lineage>
</organism>
<comment type="caution">
    <text evidence="2">The sequence shown here is derived from an EMBL/GenBank/DDBJ whole genome shotgun (WGS) entry which is preliminary data.</text>
</comment>
<dbReference type="Proteomes" id="UP001431783">
    <property type="component" value="Unassembled WGS sequence"/>
</dbReference>